<dbReference type="Gene3D" id="3.40.50.140">
    <property type="match status" value="1"/>
</dbReference>
<dbReference type="GO" id="GO:0003677">
    <property type="term" value="F:DNA binding"/>
    <property type="evidence" value="ECO:0007669"/>
    <property type="project" value="UniProtKB-KW"/>
</dbReference>
<dbReference type="PRINTS" id="PR00417">
    <property type="entry name" value="PRTPISMRASEI"/>
</dbReference>
<comment type="caution">
    <text evidence="14">The sequence shown here is derived from an EMBL/GenBank/DDBJ whole genome shotgun (WGS) entry which is preliminary data.</text>
</comment>
<dbReference type="PROSITE" id="PS52039">
    <property type="entry name" value="TOPO_IA_2"/>
    <property type="match status" value="1"/>
</dbReference>
<dbReference type="SMART" id="SM00436">
    <property type="entry name" value="TOP1Bc"/>
    <property type="match status" value="1"/>
</dbReference>
<dbReference type="InterPro" id="IPR034144">
    <property type="entry name" value="TOPRIM_TopoIII"/>
</dbReference>
<dbReference type="Gene3D" id="2.70.20.10">
    <property type="entry name" value="Topoisomerase I, domain 3"/>
    <property type="match status" value="1"/>
</dbReference>
<evidence type="ECO:0000256" key="7">
    <source>
        <dbReference type="ARBA" id="ARBA00023235"/>
    </source>
</evidence>
<dbReference type="PROSITE" id="PS50880">
    <property type="entry name" value="TOPRIM"/>
    <property type="match status" value="1"/>
</dbReference>
<dbReference type="OrthoDB" id="9803554at2"/>
<dbReference type="GO" id="GO:0006281">
    <property type="term" value="P:DNA repair"/>
    <property type="evidence" value="ECO:0007669"/>
    <property type="project" value="TreeGrafter"/>
</dbReference>
<evidence type="ECO:0000256" key="10">
    <source>
        <dbReference type="ARBA" id="ARBA00032235"/>
    </source>
</evidence>
<evidence type="ECO:0000313" key="15">
    <source>
        <dbReference type="Proteomes" id="UP000295479"/>
    </source>
</evidence>
<dbReference type="GO" id="GO:0043597">
    <property type="term" value="C:cytoplasmic replication fork"/>
    <property type="evidence" value="ECO:0007669"/>
    <property type="project" value="TreeGrafter"/>
</dbReference>
<dbReference type="GO" id="GO:0003917">
    <property type="term" value="F:DNA topoisomerase type I (single strand cut, ATP-independent) activity"/>
    <property type="evidence" value="ECO:0007669"/>
    <property type="project" value="UniProtKB-EC"/>
</dbReference>
<dbReference type="SMART" id="SM00437">
    <property type="entry name" value="TOP1Ac"/>
    <property type="match status" value="1"/>
</dbReference>
<keyword evidence="15" id="KW-1185">Reference proteome</keyword>
<feature type="domain" description="Toprim" evidence="12">
    <location>
        <begin position="1"/>
        <end position="141"/>
    </location>
</feature>
<dbReference type="NCBIfam" id="TIGR01056">
    <property type="entry name" value="topB"/>
    <property type="match status" value="1"/>
</dbReference>
<dbReference type="InterPro" id="IPR000380">
    <property type="entry name" value="Topo_IA"/>
</dbReference>
<dbReference type="InterPro" id="IPR013826">
    <property type="entry name" value="Topo_IA_cen_sub3"/>
</dbReference>
<protein>
    <recommendedName>
        <fullName evidence="3">DNA topoisomerase</fullName>
        <ecNumber evidence="3">5.6.2.1</ecNumber>
    </recommendedName>
    <alternativeName>
        <fullName evidence="11">Omega-protein</fullName>
    </alternativeName>
    <alternativeName>
        <fullName evidence="10">Relaxing enzyme</fullName>
    </alternativeName>
    <alternativeName>
        <fullName evidence="8">Swivelase</fullName>
    </alternativeName>
    <alternativeName>
        <fullName evidence="9">Untwisting enzyme</fullName>
    </alternativeName>
</protein>
<evidence type="ECO:0000259" key="13">
    <source>
        <dbReference type="PROSITE" id="PS52039"/>
    </source>
</evidence>
<name>A0A4R5CKB0_9FLAO</name>
<evidence type="ECO:0000259" key="12">
    <source>
        <dbReference type="PROSITE" id="PS50880"/>
    </source>
</evidence>
<dbReference type="Pfam" id="PF01131">
    <property type="entry name" value="Topoisom_bac"/>
    <property type="match status" value="1"/>
</dbReference>
<dbReference type="CDD" id="cd00186">
    <property type="entry name" value="TOP1Ac"/>
    <property type="match status" value="1"/>
</dbReference>
<dbReference type="InterPro" id="IPR005738">
    <property type="entry name" value="TopoIII"/>
</dbReference>
<comment type="catalytic activity">
    <reaction evidence="1">
        <text>ATP-independent breakage of single-stranded DNA, followed by passage and rejoining.</text>
        <dbReference type="EC" id="5.6.2.1"/>
    </reaction>
</comment>
<dbReference type="Gene3D" id="1.10.460.10">
    <property type="entry name" value="Topoisomerase I, domain 2"/>
    <property type="match status" value="1"/>
</dbReference>
<dbReference type="GO" id="GO:0006265">
    <property type="term" value="P:DNA topological change"/>
    <property type="evidence" value="ECO:0007669"/>
    <property type="project" value="InterPro"/>
</dbReference>
<feature type="domain" description="Topo IA-type catalytic" evidence="13">
    <location>
        <begin position="158"/>
        <end position="589"/>
    </location>
</feature>
<dbReference type="InterPro" id="IPR013824">
    <property type="entry name" value="Topo_IA_cen_sub1"/>
</dbReference>
<dbReference type="CDD" id="cd03362">
    <property type="entry name" value="TOPRIM_TopoIA_TopoIII"/>
    <property type="match status" value="1"/>
</dbReference>
<evidence type="ECO:0000256" key="8">
    <source>
        <dbReference type="ARBA" id="ARBA00030003"/>
    </source>
</evidence>
<evidence type="ECO:0000256" key="4">
    <source>
        <dbReference type="ARBA" id="ARBA00022723"/>
    </source>
</evidence>
<evidence type="ECO:0000256" key="5">
    <source>
        <dbReference type="ARBA" id="ARBA00023029"/>
    </source>
</evidence>
<keyword evidence="6" id="KW-0238">DNA-binding</keyword>
<dbReference type="EC" id="5.6.2.1" evidence="3"/>
<dbReference type="Gene3D" id="1.10.290.10">
    <property type="entry name" value="Topoisomerase I, domain 4"/>
    <property type="match status" value="1"/>
</dbReference>
<dbReference type="Pfam" id="PF01751">
    <property type="entry name" value="Toprim"/>
    <property type="match status" value="1"/>
</dbReference>
<dbReference type="AlphaFoldDB" id="A0A4R5CKB0"/>
<dbReference type="Pfam" id="PF13342">
    <property type="entry name" value="Toprim_Crpt"/>
    <property type="match status" value="1"/>
</dbReference>
<dbReference type="GO" id="GO:0046872">
    <property type="term" value="F:metal ion binding"/>
    <property type="evidence" value="ECO:0007669"/>
    <property type="project" value="UniProtKB-KW"/>
</dbReference>
<evidence type="ECO:0000256" key="11">
    <source>
        <dbReference type="ARBA" id="ARBA00032877"/>
    </source>
</evidence>
<dbReference type="Proteomes" id="UP000295479">
    <property type="component" value="Unassembled WGS sequence"/>
</dbReference>
<dbReference type="EMBL" id="SMFK01000003">
    <property type="protein sequence ID" value="TDD97864.1"/>
    <property type="molecule type" value="Genomic_DNA"/>
</dbReference>
<proteinExistence type="inferred from homology"/>
<dbReference type="PANTHER" id="PTHR11390:SF21">
    <property type="entry name" value="DNA TOPOISOMERASE 3-ALPHA"/>
    <property type="match status" value="1"/>
</dbReference>
<gene>
    <name evidence="14" type="ORF">E0F76_07120</name>
</gene>
<organism evidence="14 15">
    <name type="scientific">Flavobacterium cellulosilyticum</name>
    <dbReference type="NCBI Taxonomy" id="2541731"/>
    <lineage>
        <taxon>Bacteria</taxon>
        <taxon>Pseudomonadati</taxon>
        <taxon>Bacteroidota</taxon>
        <taxon>Flavobacteriia</taxon>
        <taxon>Flavobacteriales</taxon>
        <taxon>Flavobacteriaceae</taxon>
        <taxon>Flavobacterium</taxon>
    </lineage>
</organism>
<dbReference type="InterPro" id="IPR023405">
    <property type="entry name" value="Topo_IA_core_domain"/>
</dbReference>
<dbReference type="InterPro" id="IPR013825">
    <property type="entry name" value="Topo_IA_cen_sub2"/>
</dbReference>
<keyword evidence="4" id="KW-0479">Metal-binding</keyword>
<dbReference type="SMART" id="SM00493">
    <property type="entry name" value="TOPRIM"/>
    <property type="match status" value="1"/>
</dbReference>
<dbReference type="InterPro" id="IPR003602">
    <property type="entry name" value="Topo_IA_DNA-bd_dom"/>
</dbReference>
<evidence type="ECO:0000256" key="3">
    <source>
        <dbReference type="ARBA" id="ARBA00012891"/>
    </source>
</evidence>
<evidence type="ECO:0000313" key="14">
    <source>
        <dbReference type="EMBL" id="TDD97864.1"/>
    </source>
</evidence>
<dbReference type="InterPro" id="IPR006171">
    <property type="entry name" value="TOPRIM_dom"/>
</dbReference>
<dbReference type="InterPro" id="IPR003601">
    <property type="entry name" value="Topo_IA_2"/>
</dbReference>
<sequence length="693" mass="78621">MKVVIAEKPSVAREIALLLGATEKKEGYLMGNGYQVTWAFGHLVTLAMPEDYGISGFQREALPILPNPFLLTVRKMKKDKIYIRDLGALKQLNTINQLFKNCDSIIVATDAGREGELIFRYIYEYLNCSKPFERLWISSLTEKAILKGFENLKSGKDFDSLHEAGVGRSRADWLVGINASQALTVTSGSGVFSLGRVQTPTLALICKRFLENQSFTIEQYWQIELEHNKEYIDFKSLSTLKWDEGKKAEHVLKTVRKHGGALVIDTETKTVNEQPPLLFDLTALQKEANTRLSLTAEETLNIAQSLYEKKFISYPRTGSKYIPEDMWEEIAKLIRIIEEVEKFKAIVAKMRLNRLNKRIVNDLKVTDHHGILITDKIPSALSAKEKAIYEMIANRLLESVSPVCTKEITNIVLQVAHYDFGLKGIKIIDAGWRVIKGDFSDEEKDPIQELPDLKIGDEVKIKTAKIVAKKTKPPIIYTEASLLSAMENAGNQIENEQERKIIQGVGIGTPATRAAIIETLFKREYVKRDKKLLLPTEKGLKVYELVKDKNIANVELTANWELALQKIENNESNLATFQKEIESFTRSLTQEILDLAIEVERQPELICPKCKVQKLILRDKLIKCRDEKCNWVQFRNICGMQLSLVDLEELITKGKTSLIKGMTSKSGKKFDAFIAMDEGGETSFIFPQKKKRK</sequence>
<evidence type="ECO:0000256" key="9">
    <source>
        <dbReference type="ARBA" id="ARBA00031985"/>
    </source>
</evidence>
<dbReference type="RefSeq" id="WP_132003461.1">
    <property type="nucleotide sequence ID" value="NZ_SMFK01000003.1"/>
</dbReference>
<comment type="similarity">
    <text evidence="2">Belongs to the type IA topoisomerase family.</text>
</comment>
<dbReference type="GO" id="GO:0006310">
    <property type="term" value="P:DNA recombination"/>
    <property type="evidence" value="ECO:0007669"/>
    <property type="project" value="TreeGrafter"/>
</dbReference>
<evidence type="ECO:0000256" key="2">
    <source>
        <dbReference type="ARBA" id="ARBA00009446"/>
    </source>
</evidence>
<evidence type="ECO:0000256" key="1">
    <source>
        <dbReference type="ARBA" id="ARBA00000213"/>
    </source>
</evidence>
<evidence type="ECO:0000256" key="6">
    <source>
        <dbReference type="ARBA" id="ARBA00023125"/>
    </source>
</evidence>
<accession>A0A4R5CKB0</accession>
<dbReference type="SUPFAM" id="SSF56712">
    <property type="entry name" value="Prokaryotic type I DNA topoisomerase"/>
    <property type="match status" value="1"/>
</dbReference>
<dbReference type="InterPro" id="IPR013497">
    <property type="entry name" value="Topo_IA_cen"/>
</dbReference>
<reference evidence="14 15" key="1">
    <citation type="submission" date="2019-03" db="EMBL/GenBank/DDBJ databases">
        <title>Flavobacterium AR-3-4 sp. nov. isolated from arctic soil.</title>
        <authorList>
            <person name="Chaudhary D.K."/>
        </authorList>
    </citation>
    <scope>NUCLEOTIDE SEQUENCE [LARGE SCALE GENOMIC DNA]</scope>
    <source>
        <strain evidence="14 15">AR-3-4</strain>
    </source>
</reference>
<dbReference type="InterPro" id="IPR025589">
    <property type="entry name" value="Toprim_C_rpt"/>
</dbReference>
<dbReference type="PANTHER" id="PTHR11390">
    <property type="entry name" value="PROKARYOTIC DNA TOPOISOMERASE"/>
    <property type="match status" value="1"/>
</dbReference>
<keyword evidence="5" id="KW-0799">Topoisomerase</keyword>
<dbReference type="NCBIfam" id="NF005829">
    <property type="entry name" value="PRK07726.1"/>
    <property type="match status" value="1"/>
</dbReference>
<keyword evidence="7 14" id="KW-0413">Isomerase</keyword>